<sequence>MYNQNFYVSSGFESPYDGRPGKPMRPLSDTTNQNGCFAYYENSDQSDKGQWRVPTINEYILMALYLTGYNTLPSITDFTYPSIQNDKKATFYYVTSTTYEGNVDEAYYFMWYPGFMPTITFHYAKTTGGRVRCIRDIE</sequence>
<dbReference type="KEGG" id="bfc:BacF7301_12280"/>
<dbReference type="RefSeq" id="WP_167963175.1">
    <property type="nucleotide sequence ID" value="NZ_CP050831.1"/>
</dbReference>
<keyword evidence="2" id="KW-1185">Reference proteome</keyword>
<accession>A0A6H0KN28</accession>
<dbReference type="EMBL" id="CP050831">
    <property type="protein sequence ID" value="QIU94874.1"/>
    <property type="molecule type" value="Genomic_DNA"/>
</dbReference>
<evidence type="ECO:0000313" key="1">
    <source>
        <dbReference type="EMBL" id="QIU94874.1"/>
    </source>
</evidence>
<dbReference type="AlphaFoldDB" id="A0A6H0KN28"/>
<evidence type="ECO:0000313" key="2">
    <source>
        <dbReference type="Proteomes" id="UP000501780"/>
    </source>
</evidence>
<name>A0A6H0KN28_9BACE</name>
<protein>
    <submittedName>
        <fullName evidence="1">DUF1566 domain-containing protein</fullName>
    </submittedName>
</protein>
<proteinExistence type="predicted"/>
<gene>
    <name evidence="1" type="ORF">BacF7301_12280</name>
</gene>
<dbReference type="Proteomes" id="UP000501780">
    <property type="component" value="Chromosome"/>
</dbReference>
<organism evidence="1 2">
    <name type="scientific">Bacteroides faecium</name>
    <dbReference type="NCBI Taxonomy" id="2715212"/>
    <lineage>
        <taxon>Bacteria</taxon>
        <taxon>Pseudomonadati</taxon>
        <taxon>Bacteroidota</taxon>
        <taxon>Bacteroidia</taxon>
        <taxon>Bacteroidales</taxon>
        <taxon>Bacteroidaceae</taxon>
        <taxon>Bacteroides</taxon>
    </lineage>
</organism>
<reference evidence="1 2" key="1">
    <citation type="submission" date="2020-03" db="EMBL/GenBank/DDBJ databases">
        <title>Genomic analysis of Bacteroides faecium CBA7301.</title>
        <authorList>
            <person name="Kim J."/>
            <person name="Roh S.W."/>
        </authorList>
    </citation>
    <scope>NUCLEOTIDE SEQUENCE [LARGE SCALE GENOMIC DNA]</scope>
    <source>
        <strain evidence="1 2">CBA7301</strain>
    </source>
</reference>